<name>A0A3M5PDJ2_PSEVI</name>
<dbReference type="RefSeq" id="WP_122208056.1">
    <property type="nucleotide sequence ID" value="NZ_RBTP01000029.1"/>
</dbReference>
<evidence type="ECO:0000313" key="3">
    <source>
        <dbReference type="Proteomes" id="UP000273854"/>
    </source>
</evidence>
<evidence type="ECO:0000313" key="2">
    <source>
        <dbReference type="EMBL" id="RMT82207.1"/>
    </source>
</evidence>
<dbReference type="EMBL" id="RBTP01000029">
    <property type="protein sequence ID" value="RMT82207.1"/>
    <property type="molecule type" value="Genomic_DNA"/>
</dbReference>
<evidence type="ECO:0000256" key="1">
    <source>
        <dbReference type="SAM" id="Phobius"/>
    </source>
</evidence>
<accession>A0A3M5PDJ2</accession>
<keyword evidence="1" id="KW-0812">Transmembrane</keyword>
<keyword evidence="1" id="KW-1133">Transmembrane helix</keyword>
<reference evidence="2 3" key="1">
    <citation type="submission" date="2018-08" db="EMBL/GenBank/DDBJ databases">
        <title>Recombination of ecologically and evolutionarily significant loci maintains genetic cohesion in the Pseudomonas syringae species complex.</title>
        <authorList>
            <person name="Dillon M."/>
            <person name="Thakur S."/>
            <person name="Almeida R.N.D."/>
            <person name="Weir B.S."/>
            <person name="Guttman D.S."/>
        </authorList>
    </citation>
    <scope>NUCLEOTIDE SEQUENCE [LARGE SCALE GENOMIC DNA]</scope>
    <source>
        <strain evidence="2 3">ICMP 19473</strain>
    </source>
</reference>
<evidence type="ECO:0008006" key="4">
    <source>
        <dbReference type="Google" id="ProtNLM"/>
    </source>
</evidence>
<keyword evidence="1" id="KW-0472">Membrane</keyword>
<proteinExistence type="predicted"/>
<comment type="caution">
    <text evidence="2">The sequence shown here is derived from an EMBL/GenBank/DDBJ whole genome shotgun (WGS) entry which is preliminary data.</text>
</comment>
<protein>
    <recommendedName>
        <fullName evidence="4">Lysozyme</fullName>
    </recommendedName>
</protein>
<sequence length="169" mass="18407">MSVLDVRVVILAVVFGSGLGAWLAWEWQATRYEQQLSEQAMACLQERELASRAAIDWQAAEQSRRRALEVRLQHSDTTLHKELSDAQTSQVRLRDRLATADLRLSVLLAVKGTGDGLPAAPGSGGVVHGSTRAELDPTAAQRIVAITDDGDRGLIALKACQAYVRELTF</sequence>
<gene>
    <name evidence="2" type="ORF">ALP40_03442</name>
</gene>
<feature type="transmembrane region" description="Helical" evidence="1">
    <location>
        <begin position="6"/>
        <end position="25"/>
    </location>
</feature>
<dbReference type="Proteomes" id="UP000273854">
    <property type="component" value="Unassembled WGS sequence"/>
</dbReference>
<organism evidence="2 3">
    <name type="scientific">Pseudomonas viridiflava</name>
    <name type="common">Phytomonas viridiflava</name>
    <dbReference type="NCBI Taxonomy" id="33069"/>
    <lineage>
        <taxon>Bacteria</taxon>
        <taxon>Pseudomonadati</taxon>
        <taxon>Pseudomonadota</taxon>
        <taxon>Gammaproteobacteria</taxon>
        <taxon>Pseudomonadales</taxon>
        <taxon>Pseudomonadaceae</taxon>
        <taxon>Pseudomonas</taxon>
    </lineage>
</organism>
<dbReference type="AlphaFoldDB" id="A0A3M5PDJ2"/>
<dbReference type="OrthoDB" id="7033315at2"/>